<gene>
    <name evidence="2" type="ORF">BofuT4_P143920.1</name>
</gene>
<proteinExistence type="predicted"/>
<feature type="compositionally biased region" description="Polar residues" evidence="1">
    <location>
        <begin position="37"/>
        <end position="51"/>
    </location>
</feature>
<accession>G2YY86</accession>
<feature type="compositionally biased region" description="Basic and acidic residues" evidence="1">
    <location>
        <begin position="85"/>
        <end position="99"/>
    </location>
</feature>
<evidence type="ECO:0000256" key="1">
    <source>
        <dbReference type="SAM" id="MobiDB-lite"/>
    </source>
</evidence>
<feature type="compositionally biased region" description="Polar residues" evidence="1">
    <location>
        <begin position="65"/>
        <end position="76"/>
    </location>
</feature>
<reference evidence="3" key="1">
    <citation type="journal article" date="2011" name="PLoS Genet.">
        <title>Genomic analysis of the necrotrophic fungal pathogens Sclerotinia sclerotiorum and Botrytis cinerea.</title>
        <authorList>
            <person name="Amselem J."/>
            <person name="Cuomo C.A."/>
            <person name="van Kan J.A."/>
            <person name="Viaud M."/>
            <person name="Benito E.P."/>
            <person name="Couloux A."/>
            <person name="Coutinho P.M."/>
            <person name="de Vries R.P."/>
            <person name="Dyer P.S."/>
            <person name="Fillinger S."/>
            <person name="Fournier E."/>
            <person name="Gout L."/>
            <person name="Hahn M."/>
            <person name="Kohn L."/>
            <person name="Lapalu N."/>
            <person name="Plummer K.M."/>
            <person name="Pradier J.M."/>
            <person name="Quevillon E."/>
            <person name="Sharon A."/>
            <person name="Simon A."/>
            <person name="ten Have A."/>
            <person name="Tudzynski B."/>
            <person name="Tudzynski P."/>
            <person name="Wincker P."/>
            <person name="Andrew M."/>
            <person name="Anthouard V."/>
            <person name="Beever R.E."/>
            <person name="Beffa R."/>
            <person name="Benoit I."/>
            <person name="Bouzid O."/>
            <person name="Brault B."/>
            <person name="Chen Z."/>
            <person name="Choquer M."/>
            <person name="Collemare J."/>
            <person name="Cotton P."/>
            <person name="Danchin E.G."/>
            <person name="Da Silva C."/>
            <person name="Gautier A."/>
            <person name="Giraud C."/>
            <person name="Giraud T."/>
            <person name="Gonzalez C."/>
            <person name="Grossetete S."/>
            <person name="Guldener U."/>
            <person name="Henrissat B."/>
            <person name="Howlett B.J."/>
            <person name="Kodira C."/>
            <person name="Kretschmer M."/>
            <person name="Lappartient A."/>
            <person name="Leroch M."/>
            <person name="Levis C."/>
            <person name="Mauceli E."/>
            <person name="Neuveglise C."/>
            <person name="Oeser B."/>
            <person name="Pearson M."/>
            <person name="Poulain J."/>
            <person name="Poussereau N."/>
            <person name="Quesneville H."/>
            <person name="Rascle C."/>
            <person name="Schumacher J."/>
            <person name="Segurens B."/>
            <person name="Sexton A."/>
            <person name="Silva E."/>
            <person name="Sirven C."/>
            <person name="Soanes D.M."/>
            <person name="Talbot N.J."/>
            <person name="Templeton M."/>
            <person name="Yandava C."/>
            <person name="Yarden O."/>
            <person name="Zeng Q."/>
            <person name="Rollins J.A."/>
            <person name="Lebrun M.H."/>
            <person name="Dickman M."/>
        </authorList>
    </citation>
    <scope>NUCLEOTIDE SEQUENCE [LARGE SCALE GENOMIC DNA]</scope>
    <source>
        <strain evidence="3">T4</strain>
    </source>
</reference>
<sequence length="99" mass="10949">MTPRPDKRPPLPPLSPSALPRTQPNHQITDPRPNPAPQTSIPEHPPQTSFQKLPLTNKHRIQGSPAKTQPISTQVPSAFPISRISRPESSADDRARKCK</sequence>
<organism evidence="2 3">
    <name type="scientific">Botryotinia fuckeliana (strain T4)</name>
    <name type="common">Noble rot fungus</name>
    <name type="synonym">Botrytis cinerea</name>
    <dbReference type="NCBI Taxonomy" id="999810"/>
    <lineage>
        <taxon>Eukaryota</taxon>
        <taxon>Fungi</taxon>
        <taxon>Dikarya</taxon>
        <taxon>Ascomycota</taxon>
        <taxon>Pezizomycotina</taxon>
        <taxon>Leotiomycetes</taxon>
        <taxon>Helotiales</taxon>
        <taxon>Sclerotiniaceae</taxon>
        <taxon>Botrytis</taxon>
    </lineage>
</organism>
<evidence type="ECO:0000313" key="2">
    <source>
        <dbReference type="EMBL" id="CCD56584.1"/>
    </source>
</evidence>
<dbReference type="InParanoid" id="G2YY86"/>
<protein>
    <submittedName>
        <fullName evidence="2">Uncharacterized protein</fullName>
    </submittedName>
</protein>
<evidence type="ECO:0000313" key="3">
    <source>
        <dbReference type="Proteomes" id="UP000008177"/>
    </source>
</evidence>
<dbReference type="AlphaFoldDB" id="G2YY86"/>
<feature type="region of interest" description="Disordered" evidence="1">
    <location>
        <begin position="1"/>
        <end position="99"/>
    </location>
</feature>
<dbReference type="HOGENOM" id="CLU_2320076_0_0_1"/>
<dbReference type="Proteomes" id="UP000008177">
    <property type="component" value="Unplaced contigs"/>
</dbReference>
<dbReference type="EMBL" id="FQ790361">
    <property type="protein sequence ID" value="CCD56584.1"/>
    <property type="molecule type" value="Genomic_DNA"/>
</dbReference>
<name>G2YY86_BOTF4</name>